<dbReference type="GO" id="GO:0009007">
    <property type="term" value="F:site-specific DNA-methyltransferase (adenine-specific) activity"/>
    <property type="evidence" value="ECO:0007669"/>
    <property type="project" value="UniProtKB-EC"/>
</dbReference>
<sequence>MLRFLDAYDFSSEGSENIQEENKPLISASILGLIFEKINGYKDGSFFTPSSITMFMCEDTITRIVLQKFNSFKGWHCQNITELRNKIDDIPEANRIFNSICICDTAVGSGHFLVSALNEMVVIKSKLEILVDGLGKTLRGYEIIIEKDELTIRDNGYGIFQYTPHNRESQRVQETLFNEKQTIIENCLFGVDVNPNSVKICQLRLWIELLKHTYYKQDANELETLPNIDINIKCGNSLISFFSLDVKLETALRKAGYTVAEYQNAVNKYRNAHDKEEKRELERFISDIKGKLKTEIKKDDKNKTEL</sequence>
<dbReference type="InterPro" id="IPR011639">
    <property type="entry name" value="MethylTrfase_TaqI-like_dom"/>
</dbReference>
<evidence type="ECO:0000313" key="7">
    <source>
        <dbReference type="EMBL" id="KAA6311010.1"/>
    </source>
</evidence>
<dbReference type="GO" id="GO:0032259">
    <property type="term" value="P:methylation"/>
    <property type="evidence" value="ECO:0007669"/>
    <property type="project" value="UniProtKB-KW"/>
</dbReference>
<dbReference type="InterPro" id="IPR050953">
    <property type="entry name" value="N4_N6_ade-DNA_methylase"/>
</dbReference>
<dbReference type="Pfam" id="PF07669">
    <property type="entry name" value="Eco57I"/>
    <property type="match status" value="1"/>
</dbReference>
<organism evidence="7">
    <name type="scientific">termite gut metagenome</name>
    <dbReference type="NCBI Taxonomy" id="433724"/>
    <lineage>
        <taxon>unclassified sequences</taxon>
        <taxon>metagenomes</taxon>
        <taxon>organismal metagenomes</taxon>
    </lineage>
</organism>
<protein>
    <recommendedName>
        <fullName evidence="1">site-specific DNA-methyltransferase (adenine-specific)</fullName>
        <ecNumber evidence="1">2.1.1.72</ecNumber>
    </recommendedName>
</protein>
<dbReference type="EC" id="2.1.1.72" evidence="1"/>
<name>A0A5J4PQE2_9ZZZZ</name>
<feature type="non-terminal residue" evidence="7">
    <location>
        <position position="306"/>
    </location>
</feature>
<feature type="domain" description="Type II methyltransferase M.TaqI-like" evidence="6">
    <location>
        <begin position="186"/>
        <end position="301"/>
    </location>
</feature>
<evidence type="ECO:0000256" key="4">
    <source>
        <dbReference type="ARBA" id="ARBA00022691"/>
    </source>
</evidence>
<comment type="caution">
    <text evidence="7">The sequence shown here is derived from an EMBL/GenBank/DDBJ whole genome shotgun (WGS) entry which is preliminary data.</text>
</comment>
<dbReference type="PRINTS" id="PR00507">
    <property type="entry name" value="N12N6MTFRASE"/>
</dbReference>
<dbReference type="SUPFAM" id="SSF53335">
    <property type="entry name" value="S-adenosyl-L-methionine-dependent methyltransferases"/>
    <property type="match status" value="1"/>
</dbReference>
<evidence type="ECO:0000256" key="3">
    <source>
        <dbReference type="ARBA" id="ARBA00022679"/>
    </source>
</evidence>
<dbReference type="PANTHER" id="PTHR33841:SF1">
    <property type="entry name" value="DNA METHYLTRANSFERASE A"/>
    <property type="match status" value="1"/>
</dbReference>
<dbReference type="Gene3D" id="3.40.50.150">
    <property type="entry name" value="Vaccinia Virus protein VP39"/>
    <property type="match status" value="1"/>
</dbReference>
<evidence type="ECO:0000256" key="1">
    <source>
        <dbReference type="ARBA" id="ARBA00011900"/>
    </source>
</evidence>
<keyword evidence="3" id="KW-0808">Transferase</keyword>
<evidence type="ECO:0000256" key="5">
    <source>
        <dbReference type="ARBA" id="ARBA00047942"/>
    </source>
</evidence>
<accession>A0A5J4PQE2</accession>
<keyword evidence="4" id="KW-0949">S-adenosyl-L-methionine</keyword>
<reference evidence="7" key="1">
    <citation type="submission" date="2019-03" db="EMBL/GenBank/DDBJ databases">
        <title>Single cell metagenomics reveals metabolic interactions within the superorganism composed of flagellate Streblomastix strix and complex community of Bacteroidetes bacteria on its surface.</title>
        <authorList>
            <person name="Treitli S.C."/>
            <person name="Kolisko M."/>
            <person name="Husnik F."/>
            <person name="Keeling P."/>
            <person name="Hampl V."/>
        </authorList>
    </citation>
    <scope>NUCLEOTIDE SEQUENCE</scope>
    <source>
        <strain evidence="7">STM</strain>
    </source>
</reference>
<dbReference type="AlphaFoldDB" id="A0A5J4PQE2"/>
<evidence type="ECO:0000256" key="2">
    <source>
        <dbReference type="ARBA" id="ARBA00022603"/>
    </source>
</evidence>
<keyword evidence="2" id="KW-0489">Methyltransferase</keyword>
<dbReference type="EMBL" id="SNRY01007145">
    <property type="protein sequence ID" value="KAA6311010.1"/>
    <property type="molecule type" value="Genomic_DNA"/>
</dbReference>
<comment type="catalytic activity">
    <reaction evidence="5">
        <text>a 2'-deoxyadenosine in DNA + S-adenosyl-L-methionine = an N(6)-methyl-2'-deoxyadenosine in DNA + S-adenosyl-L-homocysteine + H(+)</text>
        <dbReference type="Rhea" id="RHEA:15197"/>
        <dbReference type="Rhea" id="RHEA-COMP:12418"/>
        <dbReference type="Rhea" id="RHEA-COMP:12419"/>
        <dbReference type="ChEBI" id="CHEBI:15378"/>
        <dbReference type="ChEBI" id="CHEBI:57856"/>
        <dbReference type="ChEBI" id="CHEBI:59789"/>
        <dbReference type="ChEBI" id="CHEBI:90615"/>
        <dbReference type="ChEBI" id="CHEBI:90616"/>
        <dbReference type="EC" id="2.1.1.72"/>
    </reaction>
</comment>
<dbReference type="PANTHER" id="PTHR33841">
    <property type="entry name" value="DNA METHYLTRANSFERASE YEEA-RELATED"/>
    <property type="match status" value="1"/>
</dbReference>
<dbReference type="InterPro" id="IPR029063">
    <property type="entry name" value="SAM-dependent_MTases_sf"/>
</dbReference>
<gene>
    <name evidence="7" type="ORF">EZS27_037786</name>
</gene>
<evidence type="ECO:0000259" key="6">
    <source>
        <dbReference type="Pfam" id="PF07669"/>
    </source>
</evidence>
<proteinExistence type="predicted"/>
<dbReference type="GO" id="GO:0006304">
    <property type="term" value="P:DNA modification"/>
    <property type="evidence" value="ECO:0007669"/>
    <property type="project" value="InterPro"/>
</dbReference>